<evidence type="ECO:0000256" key="3">
    <source>
        <dbReference type="RuleBase" id="RU003707"/>
    </source>
</evidence>
<gene>
    <name evidence="4" type="ORF">PSTT_04475</name>
</gene>
<organism evidence="4 5">
    <name type="scientific">Puccinia striiformis</name>
    <dbReference type="NCBI Taxonomy" id="27350"/>
    <lineage>
        <taxon>Eukaryota</taxon>
        <taxon>Fungi</taxon>
        <taxon>Dikarya</taxon>
        <taxon>Basidiomycota</taxon>
        <taxon>Pucciniomycotina</taxon>
        <taxon>Pucciniomycetes</taxon>
        <taxon>Pucciniales</taxon>
        <taxon>Pucciniaceae</taxon>
        <taxon>Puccinia</taxon>
    </lineage>
</organism>
<proteinExistence type="inferred from homology"/>
<dbReference type="Pfam" id="PF00378">
    <property type="entry name" value="ECH_1"/>
    <property type="match status" value="1"/>
</dbReference>
<dbReference type="EMBL" id="PKSL01000031">
    <property type="protein sequence ID" value="POW12461.1"/>
    <property type="molecule type" value="Genomic_DNA"/>
</dbReference>
<sequence length="346" mass="37781">MRRQTYSVNKIKSSGPVWKRRLNSNGPFNTKMATCNSVRPSFDRRRYSASQPVVYLDHPPENAGLEGITYLNLNRPEAKNAISMELLDQMFTCLGKVRFDGTRVLILRSSIPGSFCAGADLKERRRMSKVEVSKFLHDLRNALHELDTLPMPTIAAIDGPALGGGLELALACDLRVAGPGATKLGLTETKLGIIPGAGGTQRAARLLGISKTKDLVFGAKILDAKQALEIGLVDYVSEQVSAADHASEVARGILPNGTYAFHSNSNSYLAKPTLHTIGPVAIKAAKLAINRSIECSNAMSTIFFLDFSETGLDLERQCYNTVLETKDRIEGLKAFNEKRKPRFTGE</sequence>
<comment type="similarity">
    <text evidence="1 3">Belongs to the enoyl-CoA hydratase/isomerase family.</text>
</comment>
<dbReference type="Gene3D" id="3.90.226.10">
    <property type="entry name" value="2-enoyl-CoA Hydratase, Chain A, domain 1"/>
    <property type="match status" value="1"/>
</dbReference>
<evidence type="ECO:0000256" key="2">
    <source>
        <dbReference type="ARBA" id="ARBA00023239"/>
    </source>
</evidence>
<evidence type="ECO:0008006" key="6">
    <source>
        <dbReference type="Google" id="ProtNLM"/>
    </source>
</evidence>
<keyword evidence="5" id="KW-1185">Reference proteome</keyword>
<accession>A0A2S4VSF7</accession>
<evidence type="ECO:0000313" key="4">
    <source>
        <dbReference type="EMBL" id="POW12461.1"/>
    </source>
</evidence>
<reference evidence="4" key="1">
    <citation type="submission" date="2017-12" db="EMBL/GenBank/DDBJ databases">
        <title>Gene loss provides genomic basis for host adaptation in cereal stripe rust fungi.</title>
        <authorList>
            <person name="Xia C."/>
        </authorList>
    </citation>
    <scope>NUCLEOTIDE SEQUENCE [LARGE SCALE GENOMIC DNA]</scope>
    <source>
        <strain evidence="4">93-210</strain>
    </source>
</reference>
<dbReference type="AlphaFoldDB" id="A0A2S4VSF7"/>
<dbReference type="FunFam" id="3.90.226.10:FF:000009">
    <property type="entry name" value="Carnitinyl-CoA dehydratase"/>
    <property type="match status" value="1"/>
</dbReference>
<dbReference type="GO" id="GO:0016836">
    <property type="term" value="F:hydro-lyase activity"/>
    <property type="evidence" value="ECO:0007669"/>
    <property type="project" value="UniProtKB-ARBA"/>
</dbReference>
<dbReference type="Proteomes" id="UP000239156">
    <property type="component" value="Unassembled WGS sequence"/>
</dbReference>
<dbReference type="GO" id="GO:0006635">
    <property type="term" value="P:fatty acid beta-oxidation"/>
    <property type="evidence" value="ECO:0007669"/>
    <property type="project" value="TreeGrafter"/>
</dbReference>
<keyword evidence="2" id="KW-0456">Lyase</keyword>
<evidence type="ECO:0000313" key="5">
    <source>
        <dbReference type="Proteomes" id="UP000239156"/>
    </source>
</evidence>
<dbReference type="FunFam" id="1.10.12.10:FF:000001">
    <property type="entry name" value="Probable enoyl-CoA hydratase, mitochondrial"/>
    <property type="match status" value="1"/>
</dbReference>
<dbReference type="PROSITE" id="PS00166">
    <property type="entry name" value="ENOYL_COA_HYDRATASE"/>
    <property type="match status" value="1"/>
</dbReference>
<dbReference type="VEuPathDB" id="FungiDB:PSHT_10820"/>
<dbReference type="SUPFAM" id="SSF52096">
    <property type="entry name" value="ClpP/crotonase"/>
    <property type="match status" value="1"/>
</dbReference>
<evidence type="ECO:0000256" key="1">
    <source>
        <dbReference type="ARBA" id="ARBA00005254"/>
    </source>
</evidence>
<name>A0A2S4VSF7_9BASI</name>
<dbReference type="PANTHER" id="PTHR11941">
    <property type="entry name" value="ENOYL-COA HYDRATASE-RELATED"/>
    <property type="match status" value="1"/>
</dbReference>
<protein>
    <recommendedName>
        <fullName evidence="6">Enoyl-CoA hydratase</fullName>
    </recommendedName>
</protein>
<dbReference type="InterPro" id="IPR029045">
    <property type="entry name" value="ClpP/crotonase-like_dom_sf"/>
</dbReference>
<dbReference type="VEuPathDB" id="FungiDB:PSTT_04475"/>
<dbReference type="CDD" id="cd06558">
    <property type="entry name" value="crotonase-like"/>
    <property type="match status" value="1"/>
</dbReference>
<dbReference type="InterPro" id="IPR014748">
    <property type="entry name" value="Enoyl-CoA_hydra_C"/>
</dbReference>
<dbReference type="Gene3D" id="1.10.12.10">
    <property type="entry name" value="Lyase 2-enoyl-coa Hydratase, Chain A, domain 2"/>
    <property type="match status" value="1"/>
</dbReference>
<dbReference type="PANTHER" id="PTHR11941:SF171">
    <property type="entry name" value="SD19268P"/>
    <property type="match status" value="1"/>
</dbReference>
<dbReference type="InterPro" id="IPR018376">
    <property type="entry name" value="Enoyl-CoA_hyd/isom_CS"/>
</dbReference>
<dbReference type="InterPro" id="IPR001753">
    <property type="entry name" value="Enoyl-CoA_hydra/iso"/>
</dbReference>
<comment type="caution">
    <text evidence="4">The sequence shown here is derived from an EMBL/GenBank/DDBJ whole genome shotgun (WGS) entry which is preliminary data.</text>
</comment>
<dbReference type="GO" id="GO:0005739">
    <property type="term" value="C:mitochondrion"/>
    <property type="evidence" value="ECO:0007669"/>
    <property type="project" value="TreeGrafter"/>
</dbReference>